<evidence type="ECO:0000256" key="10">
    <source>
        <dbReference type="ARBA" id="ARBA00023004"/>
    </source>
</evidence>
<protein>
    <submittedName>
        <fullName evidence="15">Cytochrome b</fullName>
    </submittedName>
</protein>
<evidence type="ECO:0000256" key="1">
    <source>
        <dbReference type="ARBA" id="ARBA00001970"/>
    </source>
</evidence>
<dbReference type="EMBL" id="JAATOP010000016">
    <property type="protein sequence ID" value="NIY73905.1"/>
    <property type="molecule type" value="Genomic_DNA"/>
</dbReference>
<dbReference type="SUPFAM" id="SSF81342">
    <property type="entry name" value="Transmembrane di-heme cytochromes"/>
    <property type="match status" value="1"/>
</dbReference>
<feature type="transmembrane region" description="Helical" evidence="13">
    <location>
        <begin position="12"/>
        <end position="29"/>
    </location>
</feature>
<evidence type="ECO:0000256" key="4">
    <source>
        <dbReference type="ARBA" id="ARBA00022475"/>
    </source>
</evidence>
<keyword evidence="3" id="KW-0813">Transport</keyword>
<keyword evidence="9 13" id="KW-1133">Transmembrane helix</keyword>
<feature type="transmembrane region" description="Helical" evidence="13">
    <location>
        <begin position="49"/>
        <end position="71"/>
    </location>
</feature>
<name>A0ABX0W1N4_9RHOB</name>
<gene>
    <name evidence="15" type="ORF">HCZ30_15855</name>
</gene>
<evidence type="ECO:0000256" key="12">
    <source>
        <dbReference type="ARBA" id="ARBA00037975"/>
    </source>
</evidence>
<evidence type="ECO:0000313" key="15">
    <source>
        <dbReference type="EMBL" id="NIY73905.1"/>
    </source>
</evidence>
<keyword evidence="7" id="KW-0479">Metal-binding</keyword>
<evidence type="ECO:0000256" key="2">
    <source>
        <dbReference type="ARBA" id="ARBA00004651"/>
    </source>
</evidence>
<dbReference type="PANTHER" id="PTHR30529">
    <property type="entry name" value="CYTOCHROME B561"/>
    <property type="match status" value="1"/>
</dbReference>
<dbReference type="Pfam" id="PF01292">
    <property type="entry name" value="Ni_hydr_CYTB"/>
    <property type="match status" value="1"/>
</dbReference>
<comment type="subcellular location">
    <subcellularLocation>
        <location evidence="2">Cell membrane</location>
        <topology evidence="2">Multi-pass membrane protein</topology>
    </subcellularLocation>
</comment>
<keyword evidence="5" id="KW-0349">Heme</keyword>
<dbReference type="InterPro" id="IPR016174">
    <property type="entry name" value="Di-haem_cyt_TM"/>
</dbReference>
<evidence type="ECO:0000256" key="7">
    <source>
        <dbReference type="ARBA" id="ARBA00022723"/>
    </source>
</evidence>
<evidence type="ECO:0000259" key="14">
    <source>
        <dbReference type="Pfam" id="PF01292"/>
    </source>
</evidence>
<keyword evidence="4" id="KW-1003">Cell membrane</keyword>
<evidence type="ECO:0000256" key="13">
    <source>
        <dbReference type="SAM" id="Phobius"/>
    </source>
</evidence>
<organism evidence="15 16">
    <name type="scientific">Marivivens donghaensis</name>
    <dbReference type="NCBI Taxonomy" id="1699413"/>
    <lineage>
        <taxon>Bacteria</taxon>
        <taxon>Pseudomonadati</taxon>
        <taxon>Pseudomonadota</taxon>
        <taxon>Alphaproteobacteria</taxon>
        <taxon>Rhodobacterales</taxon>
        <taxon>Paracoccaceae</taxon>
        <taxon>Marivivens group</taxon>
        <taxon>Marivivens</taxon>
    </lineage>
</organism>
<comment type="cofactor">
    <cofactor evidence="1">
        <name>heme b</name>
        <dbReference type="ChEBI" id="CHEBI:60344"/>
    </cofactor>
</comment>
<proteinExistence type="inferred from homology"/>
<feature type="domain" description="Cytochrome b561 bacterial/Ni-hydrogenase" evidence="14">
    <location>
        <begin position="7"/>
        <end position="156"/>
    </location>
</feature>
<reference evidence="15 16" key="1">
    <citation type="submission" date="2020-03" db="EMBL/GenBank/DDBJ databases">
        <title>Bacterial isolates of synthetic phycosphere.</title>
        <authorList>
            <person name="Fu H."/>
            <person name="Moran M.A."/>
        </authorList>
    </citation>
    <scope>NUCLEOTIDE SEQUENCE [LARGE SCALE GENOMIC DNA]</scope>
    <source>
        <strain evidence="15 16">HF1</strain>
    </source>
</reference>
<dbReference type="InterPro" id="IPR052168">
    <property type="entry name" value="Cytochrome_b561_oxidase"/>
</dbReference>
<evidence type="ECO:0000256" key="6">
    <source>
        <dbReference type="ARBA" id="ARBA00022692"/>
    </source>
</evidence>
<evidence type="ECO:0000256" key="3">
    <source>
        <dbReference type="ARBA" id="ARBA00022448"/>
    </source>
</evidence>
<keyword evidence="11 13" id="KW-0472">Membrane</keyword>
<accession>A0ABX0W1N4</accession>
<evidence type="ECO:0000256" key="8">
    <source>
        <dbReference type="ARBA" id="ARBA00022982"/>
    </source>
</evidence>
<dbReference type="Proteomes" id="UP000709466">
    <property type="component" value="Unassembled WGS sequence"/>
</dbReference>
<evidence type="ECO:0000256" key="9">
    <source>
        <dbReference type="ARBA" id="ARBA00022989"/>
    </source>
</evidence>
<dbReference type="PANTHER" id="PTHR30529:SF1">
    <property type="entry name" value="CYTOCHROME B561 HOMOLOG 2"/>
    <property type="match status" value="1"/>
</dbReference>
<comment type="similarity">
    <text evidence="12">Belongs to the cytochrome b561 family.</text>
</comment>
<feature type="transmembrane region" description="Helical" evidence="13">
    <location>
        <begin position="92"/>
        <end position="113"/>
    </location>
</feature>
<keyword evidence="16" id="KW-1185">Reference proteome</keyword>
<comment type="caution">
    <text evidence="15">The sequence shown here is derived from an EMBL/GenBank/DDBJ whole genome shotgun (WGS) entry which is preliminary data.</text>
</comment>
<dbReference type="Gene3D" id="1.20.950.20">
    <property type="entry name" value="Transmembrane di-heme cytochromes, Chain C"/>
    <property type="match status" value="1"/>
</dbReference>
<feature type="transmembrane region" description="Helical" evidence="13">
    <location>
        <begin position="125"/>
        <end position="148"/>
    </location>
</feature>
<keyword evidence="8" id="KW-0249">Electron transport</keyword>
<dbReference type="InterPro" id="IPR011577">
    <property type="entry name" value="Cyt_b561_bac/Ni-Hgenase"/>
</dbReference>
<keyword evidence="10" id="KW-0408">Iron</keyword>
<keyword evidence="6 13" id="KW-0812">Transmembrane</keyword>
<evidence type="ECO:0000313" key="16">
    <source>
        <dbReference type="Proteomes" id="UP000709466"/>
    </source>
</evidence>
<evidence type="ECO:0000256" key="11">
    <source>
        <dbReference type="ARBA" id="ARBA00023136"/>
    </source>
</evidence>
<sequence>MSTPLKYTRTQVALHWSVFVLLIVSFFSHEGMKRAFGTFLRNGTAEMSTGAYVHIIVGIIILALVVWRIVLRITNTAPPEPKGGLLGLAAKAVQFILYAVLVILPVSGLIAWFGGVHDAGDVHEVMFTIGWLLVALHIIAALVHQFYWKDNLLARMK</sequence>
<evidence type="ECO:0000256" key="5">
    <source>
        <dbReference type="ARBA" id="ARBA00022617"/>
    </source>
</evidence>
<dbReference type="RefSeq" id="WP_167639291.1">
    <property type="nucleotide sequence ID" value="NZ_JAATOP010000016.1"/>
</dbReference>